<dbReference type="Pfam" id="PF00512">
    <property type="entry name" value="HisKA"/>
    <property type="match status" value="1"/>
</dbReference>
<dbReference type="PRINTS" id="PR00344">
    <property type="entry name" value="BCTRLSENSOR"/>
</dbReference>
<evidence type="ECO:0000256" key="2">
    <source>
        <dbReference type="ARBA" id="ARBA00004370"/>
    </source>
</evidence>
<dbReference type="SMART" id="SM00387">
    <property type="entry name" value="HATPase_c"/>
    <property type="match status" value="1"/>
</dbReference>
<dbReference type="EMBL" id="JBEPLM010000001">
    <property type="protein sequence ID" value="MET3590913.1"/>
    <property type="molecule type" value="Genomic_DNA"/>
</dbReference>
<evidence type="ECO:0000313" key="14">
    <source>
        <dbReference type="EMBL" id="MET3590913.1"/>
    </source>
</evidence>
<evidence type="ECO:0000256" key="3">
    <source>
        <dbReference type="ARBA" id="ARBA00012438"/>
    </source>
</evidence>
<dbReference type="SMART" id="SM00388">
    <property type="entry name" value="HisKA"/>
    <property type="match status" value="1"/>
</dbReference>
<dbReference type="InterPro" id="IPR004358">
    <property type="entry name" value="Sig_transdc_His_kin-like_C"/>
</dbReference>
<proteinExistence type="predicted"/>
<dbReference type="PANTHER" id="PTHR45436:SF1">
    <property type="entry name" value="SENSOR PROTEIN QSEC"/>
    <property type="match status" value="1"/>
</dbReference>
<protein>
    <recommendedName>
        <fullName evidence="3">histidine kinase</fullName>
        <ecNumber evidence="3">2.7.13.3</ecNumber>
    </recommendedName>
</protein>
<feature type="domain" description="HAMP" evidence="13">
    <location>
        <begin position="179"/>
        <end position="231"/>
    </location>
</feature>
<comment type="catalytic activity">
    <reaction evidence="1">
        <text>ATP + protein L-histidine = ADP + protein N-phospho-L-histidine.</text>
        <dbReference type="EC" id="2.7.13.3"/>
    </reaction>
</comment>
<feature type="domain" description="Histidine kinase" evidence="12">
    <location>
        <begin position="239"/>
        <end position="451"/>
    </location>
</feature>
<dbReference type="InterPro" id="IPR050428">
    <property type="entry name" value="TCS_sensor_his_kinase"/>
</dbReference>
<evidence type="ECO:0000256" key="11">
    <source>
        <dbReference type="SAM" id="Phobius"/>
    </source>
</evidence>
<keyword evidence="9" id="KW-0902">Two-component regulatory system</keyword>
<dbReference type="SUPFAM" id="SSF47384">
    <property type="entry name" value="Homodimeric domain of signal transducing histidine kinase"/>
    <property type="match status" value="1"/>
</dbReference>
<dbReference type="GO" id="GO:0004673">
    <property type="term" value="F:protein histidine kinase activity"/>
    <property type="evidence" value="ECO:0007669"/>
    <property type="project" value="UniProtKB-EC"/>
</dbReference>
<dbReference type="PROSITE" id="PS50109">
    <property type="entry name" value="HIS_KIN"/>
    <property type="match status" value="1"/>
</dbReference>
<dbReference type="PROSITE" id="PS50885">
    <property type="entry name" value="HAMP"/>
    <property type="match status" value="1"/>
</dbReference>
<reference evidence="14 15" key="1">
    <citation type="submission" date="2024-06" db="EMBL/GenBank/DDBJ databases">
        <title>Genomic Encyclopedia of Type Strains, Phase IV (KMG-IV): sequencing the most valuable type-strain genomes for metagenomic binning, comparative biology and taxonomic classification.</title>
        <authorList>
            <person name="Goeker M."/>
        </authorList>
    </citation>
    <scope>NUCLEOTIDE SEQUENCE [LARGE SCALE GENOMIC DNA]</scope>
    <source>
        <strain evidence="14 15">DSM 29846</strain>
    </source>
</reference>
<organism evidence="14 15">
    <name type="scientific">Mesorhizobium shonense</name>
    <dbReference type="NCBI Taxonomy" id="1209948"/>
    <lineage>
        <taxon>Bacteria</taxon>
        <taxon>Pseudomonadati</taxon>
        <taxon>Pseudomonadota</taxon>
        <taxon>Alphaproteobacteria</taxon>
        <taxon>Hyphomicrobiales</taxon>
        <taxon>Phyllobacteriaceae</taxon>
        <taxon>Mesorhizobium</taxon>
    </lineage>
</organism>
<keyword evidence="15" id="KW-1185">Reference proteome</keyword>
<keyword evidence="8 11" id="KW-1133">Transmembrane helix</keyword>
<dbReference type="Pfam" id="PF02518">
    <property type="entry name" value="HATPase_c"/>
    <property type="match status" value="1"/>
</dbReference>
<evidence type="ECO:0000256" key="6">
    <source>
        <dbReference type="ARBA" id="ARBA00022692"/>
    </source>
</evidence>
<comment type="caution">
    <text evidence="14">The sequence shown here is derived from an EMBL/GenBank/DDBJ whole genome shotgun (WGS) entry which is preliminary data.</text>
</comment>
<dbReference type="InterPro" id="IPR003594">
    <property type="entry name" value="HATPase_dom"/>
</dbReference>
<keyword evidence="10 11" id="KW-0472">Membrane</keyword>
<dbReference type="InterPro" id="IPR003661">
    <property type="entry name" value="HisK_dim/P_dom"/>
</dbReference>
<dbReference type="CDD" id="cd00082">
    <property type="entry name" value="HisKA"/>
    <property type="match status" value="1"/>
</dbReference>
<evidence type="ECO:0000259" key="12">
    <source>
        <dbReference type="PROSITE" id="PS50109"/>
    </source>
</evidence>
<dbReference type="SUPFAM" id="SSF55874">
    <property type="entry name" value="ATPase domain of HSP90 chaperone/DNA topoisomerase II/histidine kinase"/>
    <property type="match status" value="1"/>
</dbReference>
<accession>A0ABV2HKE2</accession>
<keyword evidence="4" id="KW-0597">Phosphoprotein</keyword>
<dbReference type="InterPro" id="IPR013727">
    <property type="entry name" value="2CSK_N"/>
</dbReference>
<sequence>MRISSLRLQLLAWVVLPLAALVTVNLWTSQRNALATADLVTDRMLVGSARAIAEQVAMADGVLDATIPPAAIEMFDTGDRDSVYYRVETANGRLLTGYPDLPEAPQSGSIEASYRDHPLRLATLSHAVIGAGADSPIEVTVGVTLAGHDAMVRRLWFSAFAQQLALVAIAGVFVLLGLRRGLAPLIRLRDAVRSPERSDLDPVEVPGAQSEIRPLIDALNAYMERVRAQMAAQRRFIANAAHQLRTPLALLSTQASYALRESAADQRQEALIALQASSGRLARLAEQLLTLSRAEPGSRRPRADRIDLTEAARQVLETHAPKAIERNIDLGLDETGPVPVIGDGTMLREMIVNLVDNALRYTPAGGTVTVKLAAIEREGVLTVTDTGPGIPAEEREQVFERFYRIAGATEEGSGLGLAIVREVVENAGGSVALGDVAGGGLKVEVRLPLAAAEDGPAGAVRSPVR</sequence>
<dbReference type="Gene3D" id="3.30.565.10">
    <property type="entry name" value="Histidine kinase-like ATPase, C-terminal domain"/>
    <property type="match status" value="1"/>
</dbReference>
<dbReference type="RefSeq" id="WP_354413406.1">
    <property type="nucleotide sequence ID" value="NZ_JBEPLM010000001.1"/>
</dbReference>
<evidence type="ECO:0000313" key="15">
    <source>
        <dbReference type="Proteomes" id="UP001549036"/>
    </source>
</evidence>
<dbReference type="EC" id="2.7.13.3" evidence="3"/>
<dbReference type="PANTHER" id="PTHR45436">
    <property type="entry name" value="SENSOR HISTIDINE KINASE YKOH"/>
    <property type="match status" value="1"/>
</dbReference>
<evidence type="ECO:0000256" key="1">
    <source>
        <dbReference type="ARBA" id="ARBA00000085"/>
    </source>
</evidence>
<evidence type="ECO:0000256" key="5">
    <source>
        <dbReference type="ARBA" id="ARBA00022679"/>
    </source>
</evidence>
<dbReference type="InterPro" id="IPR003660">
    <property type="entry name" value="HAMP_dom"/>
</dbReference>
<evidence type="ECO:0000256" key="8">
    <source>
        <dbReference type="ARBA" id="ARBA00022989"/>
    </source>
</evidence>
<evidence type="ECO:0000256" key="9">
    <source>
        <dbReference type="ARBA" id="ARBA00023012"/>
    </source>
</evidence>
<name>A0ABV2HKE2_9HYPH</name>
<keyword evidence="5 14" id="KW-0808">Transferase</keyword>
<dbReference type="InterPro" id="IPR036097">
    <property type="entry name" value="HisK_dim/P_sf"/>
</dbReference>
<dbReference type="InterPro" id="IPR005467">
    <property type="entry name" value="His_kinase_dom"/>
</dbReference>
<feature type="transmembrane region" description="Helical" evidence="11">
    <location>
        <begin position="155"/>
        <end position="178"/>
    </location>
</feature>
<gene>
    <name evidence="14" type="ORF">ABID26_000292</name>
</gene>
<keyword evidence="6 11" id="KW-0812">Transmembrane</keyword>
<evidence type="ECO:0000256" key="10">
    <source>
        <dbReference type="ARBA" id="ARBA00023136"/>
    </source>
</evidence>
<dbReference type="Gene3D" id="1.10.287.130">
    <property type="match status" value="1"/>
</dbReference>
<keyword evidence="7 14" id="KW-0418">Kinase</keyword>
<dbReference type="InterPro" id="IPR036890">
    <property type="entry name" value="HATPase_C_sf"/>
</dbReference>
<evidence type="ECO:0000256" key="4">
    <source>
        <dbReference type="ARBA" id="ARBA00022553"/>
    </source>
</evidence>
<evidence type="ECO:0000259" key="13">
    <source>
        <dbReference type="PROSITE" id="PS50885"/>
    </source>
</evidence>
<evidence type="ECO:0000256" key="7">
    <source>
        <dbReference type="ARBA" id="ARBA00022777"/>
    </source>
</evidence>
<dbReference type="Pfam" id="PF08521">
    <property type="entry name" value="2CSK_N"/>
    <property type="match status" value="1"/>
</dbReference>
<dbReference type="Proteomes" id="UP001549036">
    <property type="component" value="Unassembled WGS sequence"/>
</dbReference>
<comment type="subcellular location">
    <subcellularLocation>
        <location evidence="2">Membrane</location>
    </subcellularLocation>
</comment>